<organism evidence="1 2">
    <name type="scientific">[Clostridium] methylpentosum DSM 5476</name>
    <dbReference type="NCBI Taxonomy" id="537013"/>
    <lineage>
        <taxon>Bacteria</taxon>
        <taxon>Bacillati</taxon>
        <taxon>Bacillota</taxon>
        <taxon>Clostridia</taxon>
        <taxon>Eubacteriales</taxon>
        <taxon>Oscillospiraceae</taxon>
        <taxon>Oscillospiraceae incertae sedis</taxon>
    </lineage>
</organism>
<evidence type="ECO:0000313" key="2">
    <source>
        <dbReference type="Proteomes" id="UP000003340"/>
    </source>
</evidence>
<proteinExistence type="predicted"/>
<reference evidence="1 2" key="1">
    <citation type="submission" date="2009-01" db="EMBL/GenBank/DDBJ databases">
        <authorList>
            <person name="Fulton L."/>
            <person name="Clifton S."/>
            <person name="Fulton B."/>
            <person name="Xu J."/>
            <person name="Minx P."/>
            <person name="Pepin K.H."/>
            <person name="Johnson M."/>
            <person name="Bhonagiri V."/>
            <person name="Nash W.E."/>
            <person name="Mardis E.R."/>
            <person name="Wilson R.K."/>
        </authorList>
    </citation>
    <scope>NUCLEOTIDE SEQUENCE [LARGE SCALE GENOMIC DNA]</scope>
    <source>
        <strain evidence="1 2">DSM 5476</strain>
    </source>
</reference>
<protein>
    <submittedName>
        <fullName evidence="1">Uncharacterized protein</fullName>
    </submittedName>
</protein>
<name>C0EFN7_9FIRM</name>
<dbReference type="Proteomes" id="UP000003340">
    <property type="component" value="Unassembled WGS sequence"/>
</dbReference>
<accession>C0EFN7</accession>
<evidence type="ECO:0000313" key="1">
    <source>
        <dbReference type="EMBL" id="EEG29666.1"/>
    </source>
</evidence>
<dbReference type="HOGENOM" id="CLU_3287490_0_0_9"/>
<dbReference type="EMBL" id="ACEC01000093">
    <property type="protein sequence ID" value="EEG29666.1"/>
    <property type="molecule type" value="Genomic_DNA"/>
</dbReference>
<gene>
    <name evidence="1" type="ORF">CLOSTMETH_02679</name>
</gene>
<dbReference type="STRING" id="537013.CLOSTMETH_02679"/>
<keyword evidence="2" id="KW-1185">Reference proteome</keyword>
<dbReference type="AlphaFoldDB" id="C0EFN7"/>
<sequence>MLRAEEALGKLLLSFQHDLAIVRIQFTRMTEDRPPRRLPL</sequence>
<reference evidence="1 2" key="2">
    <citation type="submission" date="2009-02" db="EMBL/GenBank/DDBJ databases">
        <title>Draft genome sequence of Clostridium methylpentosum (DSM 5476).</title>
        <authorList>
            <person name="Sudarsanam P."/>
            <person name="Ley R."/>
            <person name="Guruge J."/>
            <person name="Turnbaugh P.J."/>
            <person name="Mahowald M."/>
            <person name="Liep D."/>
            <person name="Gordon J."/>
        </authorList>
    </citation>
    <scope>NUCLEOTIDE SEQUENCE [LARGE SCALE GENOMIC DNA]</scope>
    <source>
        <strain evidence="1 2">DSM 5476</strain>
    </source>
</reference>
<comment type="caution">
    <text evidence="1">The sequence shown here is derived from an EMBL/GenBank/DDBJ whole genome shotgun (WGS) entry which is preliminary data.</text>
</comment>